<feature type="region of interest" description="Disordered" evidence="1">
    <location>
        <begin position="175"/>
        <end position="197"/>
    </location>
</feature>
<keyword evidence="4" id="KW-1185">Reference proteome</keyword>
<dbReference type="EMBL" id="QCYK01000003">
    <property type="protein sequence ID" value="PUZ23128.1"/>
    <property type="molecule type" value="Genomic_DNA"/>
</dbReference>
<protein>
    <recommendedName>
        <fullName evidence="5">DUF4252 domain-containing protein</fullName>
    </recommendedName>
</protein>
<evidence type="ECO:0000313" key="4">
    <source>
        <dbReference type="Proteomes" id="UP000244450"/>
    </source>
</evidence>
<dbReference type="RefSeq" id="WP_108688872.1">
    <property type="nucleotide sequence ID" value="NZ_QCYK01000003.1"/>
</dbReference>
<keyword evidence="2" id="KW-0732">Signal</keyword>
<dbReference type="Proteomes" id="UP000244450">
    <property type="component" value="Unassembled WGS sequence"/>
</dbReference>
<proteinExistence type="predicted"/>
<accession>A0A2T7BDF4</accession>
<sequence>MRNKLLILGAATLLSLAATMPAQAQNKALRQFCREYRGQAEIHTFAVGRPLLALASWVIPNEDEDTRVVKHLLHHLRRVKLYVMQVDSDAKIDNSAMARLKASLEKAHFESLADVKSKDAVVHVMSDGKPEDLGNVVLAVKSETDVVFVSLRTNLKLQEVADVINKYALSDLHLPNGRQAGTKDNNSKPEAPKAVTAVDSVDTVALQQ</sequence>
<reference evidence="3 4" key="1">
    <citation type="submission" date="2018-04" db="EMBL/GenBank/DDBJ databases">
        <title>Chitinophaga fuyangensis sp. nov., isolated from soil in a chemical factory.</title>
        <authorList>
            <person name="Chen K."/>
        </authorList>
    </citation>
    <scope>NUCLEOTIDE SEQUENCE [LARGE SCALE GENOMIC DNA]</scope>
    <source>
        <strain evidence="3 4">LY-1</strain>
    </source>
</reference>
<gene>
    <name evidence="3" type="ORF">DCC81_22260</name>
</gene>
<evidence type="ECO:0008006" key="5">
    <source>
        <dbReference type="Google" id="ProtNLM"/>
    </source>
</evidence>
<comment type="caution">
    <text evidence="3">The sequence shown here is derived from an EMBL/GenBank/DDBJ whole genome shotgun (WGS) entry which is preliminary data.</text>
</comment>
<organism evidence="3 4">
    <name type="scientific">Chitinophaga parva</name>
    <dbReference type="NCBI Taxonomy" id="2169414"/>
    <lineage>
        <taxon>Bacteria</taxon>
        <taxon>Pseudomonadati</taxon>
        <taxon>Bacteroidota</taxon>
        <taxon>Chitinophagia</taxon>
        <taxon>Chitinophagales</taxon>
        <taxon>Chitinophagaceae</taxon>
        <taxon>Chitinophaga</taxon>
    </lineage>
</organism>
<feature type="chain" id="PRO_5015787825" description="DUF4252 domain-containing protein" evidence="2">
    <location>
        <begin position="25"/>
        <end position="208"/>
    </location>
</feature>
<dbReference type="Pfam" id="PF14060">
    <property type="entry name" value="DUF4252"/>
    <property type="match status" value="1"/>
</dbReference>
<evidence type="ECO:0000313" key="3">
    <source>
        <dbReference type="EMBL" id="PUZ23128.1"/>
    </source>
</evidence>
<name>A0A2T7BDF4_9BACT</name>
<dbReference type="AlphaFoldDB" id="A0A2T7BDF4"/>
<evidence type="ECO:0000256" key="1">
    <source>
        <dbReference type="SAM" id="MobiDB-lite"/>
    </source>
</evidence>
<evidence type="ECO:0000256" key="2">
    <source>
        <dbReference type="SAM" id="SignalP"/>
    </source>
</evidence>
<dbReference type="InterPro" id="IPR025348">
    <property type="entry name" value="DUF4252"/>
</dbReference>
<feature type="signal peptide" evidence="2">
    <location>
        <begin position="1"/>
        <end position="24"/>
    </location>
</feature>
<dbReference type="OrthoDB" id="656399at2"/>